<name>A0A0L6ZDQ7_9CLOT</name>
<keyword evidence="20" id="KW-0046">Antibiotic resistance</keyword>
<feature type="region of interest" description="Disordered" evidence="27">
    <location>
        <begin position="785"/>
        <end position="847"/>
    </location>
</feature>
<dbReference type="EC" id="2.4.99.28" evidence="24"/>
<evidence type="ECO:0000256" key="3">
    <source>
        <dbReference type="ARBA" id="ARBA00004752"/>
    </source>
</evidence>
<evidence type="ECO:0000256" key="13">
    <source>
        <dbReference type="ARBA" id="ARBA00022692"/>
    </source>
</evidence>
<dbReference type="GO" id="GO:0006508">
    <property type="term" value="P:proteolysis"/>
    <property type="evidence" value="ECO:0007669"/>
    <property type="project" value="UniProtKB-KW"/>
</dbReference>
<accession>A0A0L6ZDQ7</accession>
<evidence type="ECO:0000256" key="23">
    <source>
        <dbReference type="ARBA" id="ARBA00034000"/>
    </source>
</evidence>
<gene>
    <name evidence="31" type="primary">ponA</name>
    <name evidence="31" type="ORF">CLHOM_06880</name>
</gene>
<feature type="transmembrane region" description="Helical" evidence="28">
    <location>
        <begin position="24"/>
        <end position="51"/>
    </location>
</feature>
<keyword evidence="11" id="KW-0328">Glycosyltransferase</keyword>
<evidence type="ECO:0000256" key="6">
    <source>
        <dbReference type="ARBA" id="ARBA00012448"/>
    </source>
</evidence>
<evidence type="ECO:0000256" key="12">
    <source>
        <dbReference type="ARBA" id="ARBA00022679"/>
    </source>
</evidence>
<keyword evidence="8" id="KW-1003">Cell membrane</keyword>
<evidence type="ECO:0000256" key="9">
    <source>
        <dbReference type="ARBA" id="ARBA00022645"/>
    </source>
</evidence>
<dbReference type="FunFam" id="1.10.3810.10:FF:000001">
    <property type="entry name" value="Penicillin-binding protein 1A"/>
    <property type="match status" value="1"/>
</dbReference>
<keyword evidence="19 28" id="KW-0472">Membrane</keyword>
<comment type="caution">
    <text evidence="31">The sequence shown here is derived from an EMBL/GenBank/DDBJ whole genome shotgun (WGS) entry which is preliminary data.</text>
</comment>
<comment type="pathway">
    <text evidence="26">Glycan biosynthesis.</text>
</comment>
<evidence type="ECO:0000256" key="4">
    <source>
        <dbReference type="ARBA" id="ARBA00007090"/>
    </source>
</evidence>
<evidence type="ECO:0000256" key="1">
    <source>
        <dbReference type="ARBA" id="ARBA00002624"/>
    </source>
</evidence>
<keyword evidence="16" id="KW-0735">Signal-anchor</keyword>
<feature type="domain" description="Glycosyl transferase family 51" evidence="30">
    <location>
        <begin position="76"/>
        <end position="266"/>
    </location>
</feature>
<dbReference type="GO" id="GO:0009002">
    <property type="term" value="F:serine-type D-Ala-D-Ala carboxypeptidase activity"/>
    <property type="evidence" value="ECO:0007669"/>
    <property type="project" value="UniProtKB-EC"/>
</dbReference>
<evidence type="ECO:0000256" key="2">
    <source>
        <dbReference type="ARBA" id="ARBA00004401"/>
    </source>
</evidence>
<comment type="function">
    <text evidence="1">Cell wall formation. Synthesis of cross-linked peptidoglycan from the lipid intermediates. The enzyme has a penicillin-insensitive transglycosylase N-terminal domain (formation of linear glycan strands) and a penicillin-sensitive transpeptidase C-terminal domain (cross-linking of the peptide subunits).</text>
</comment>
<evidence type="ECO:0000256" key="22">
    <source>
        <dbReference type="ARBA" id="ARBA00023316"/>
    </source>
</evidence>
<dbReference type="NCBIfam" id="TIGR02074">
    <property type="entry name" value="PBP_1a_fam"/>
    <property type="match status" value="1"/>
</dbReference>
<keyword evidence="15" id="KW-0133">Cell shape</keyword>
<dbReference type="InterPro" id="IPR023346">
    <property type="entry name" value="Lysozyme-like_dom_sf"/>
</dbReference>
<dbReference type="GO" id="GO:0046677">
    <property type="term" value="P:response to antibiotic"/>
    <property type="evidence" value="ECO:0007669"/>
    <property type="project" value="UniProtKB-KW"/>
</dbReference>
<evidence type="ECO:0000256" key="19">
    <source>
        <dbReference type="ARBA" id="ARBA00023136"/>
    </source>
</evidence>
<evidence type="ECO:0000256" key="21">
    <source>
        <dbReference type="ARBA" id="ARBA00023268"/>
    </source>
</evidence>
<dbReference type="PANTHER" id="PTHR32282:SF11">
    <property type="entry name" value="PENICILLIN-BINDING PROTEIN 1B"/>
    <property type="match status" value="1"/>
</dbReference>
<evidence type="ECO:0000256" key="20">
    <source>
        <dbReference type="ARBA" id="ARBA00023251"/>
    </source>
</evidence>
<dbReference type="GO" id="GO:0008658">
    <property type="term" value="F:penicillin binding"/>
    <property type="evidence" value="ECO:0007669"/>
    <property type="project" value="InterPro"/>
</dbReference>
<evidence type="ECO:0000256" key="10">
    <source>
        <dbReference type="ARBA" id="ARBA00022670"/>
    </source>
</evidence>
<evidence type="ECO:0000313" key="32">
    <source>
        <dbReference type="Proteomes" id="UP000037043"/>
    </source>
</evidence>
<keyword evidence="14" id="KW-0378">Hydrolase</keyword>
<proteinExistence type="inferred from homology"/>
<keyword evidence="12" id="KW-0808">Transferase</keyword>
<dbReference type="GO" id="GO:0008955">
    <property type="term" value="F:peptidoglycan glycosyltransferase activity"/>
    <property type="evidence" value="ECO:0007669"/>
    <property type="project" value="UniProtKB-EC"/>
</dbReference>
<evidence type="ECO:0000256" key="17">
    <source>
        <dbReference type="ARBA" id="ARBA00022984"/>
    </source>
</evidence>
<comment type="similarity">
    <text evidence="5">In the N-terminal section; belongs to the glycosyltransferase 51 family.</text>
</comment>
<dbReference type="InterPro" id="IPR036950">
    <property type="entry name" value="PBP_transglycosylase"/>
</dbReference>
<protein>
    <recommendedName>
        <fullName evidence="7">Penicillin-binding protein 1A</fullName>
        <ecNumber evidence="24">2.4.99.28</ecNumber>
        <ecNumber evidence="6">3.4.16.4</ecNumber>
    </recommendedName>
</protein>
<comment type="catalytic activity">
    <reaction evidence="25">
        <text>[GlcNAc-(1-&gt;4)-Mur2Ac(oyl-L-Ala-gamma-D-Glu-L-Lys-D-Ala-D-Ala)](n)-di-trans,octa-cis-undecaprenyl diphosphate + beta-D-GlcNAc-(1-&gt;4)-Mur2Ac(oyl-L-Ala-gamma-D-Glu-L-Lys-D-Ala-D-Ala)-di-trans,octa-cis-undecaprenyl diphosphate = [GlcNAc-(1-&gt;4)-Mur2Ac(oyl-L-Ala-gamma-D-Glu-L-Lys-D-Ala-D-Ala)](n+1)-di-trans,octa-cis-undecaprenyl diphosphate + di-trans,octa-cis-undecaprenyl diphosphate + H(+)</text>
        <dbReference type="Rhea" id="RHEA:23708"/>
        <dbReference type="Rhea" id="RHEA-COMP:9602"/>
        <dbReference type="Rhea" id="RHEA-COMP:9603"/>
        <dbReference type="ChEBI" id="CHEBI:15378"/>
        <dbReference type="ChEBI" id="CHEBI:58405"/>
        <dbReference type="ChEBI" id="CHEBI:60033"/>
        <dbReference type="ChEBI" id="CHEBI:78435"/>
        <dbReference type="EC" id="2.4.99.28"/>
    </reaction>
</comment>
<feature type="compositionally biased region" description="Low complexity" evidence="27">
    <location>
        <begin position="822"/>
        <end position="841"/>
    </location>
</feature>
<keyword evidence="9" id="KW-0121">Carboxypeptidase</keyword>
<dbReference type="AlphaFoldDB" id="A0A0L6ZDQ7"/>
<dbReference type="InterPro" id="IPR050396">
    <property type="entry name" value="Glycosyltr_51/Transpeptidase"/>
</dbReference>
<evidence type="ECO:0000259" key="29">
    <source>
        <dbReference type="Pfam" id="PF00905"/>
    </source>
</evidence>
<dbReference type="STRING" id="36844.SAMN04488501_10432"/>
<evidence type="ECO:0000256" key="27">
    <source>
        <dbReference type="SAM" id="MobiDB-lite"/>
    </source>
</evidence>
<dbReference type="PATRIC" id="fig|1121318.3.peg.690"/>
<dbReference type="GO" id="GO:0008360">
    <property type="term" value="P:regulation of cell shape"/>
    <property type="evidence" value="ECO:0007669"/>
    <property type="project" value="UniProtKB-KW"/>
</dbReference>
<dbReference type="SUPFAM" id="SSF56601">
    <property type="entry name" value="beta-lactamase/transpeptidase-like"/>
    <property type="match status" value="1"/>
</dbReference>
<dbReference type="GO" id="GO:0009252">
    <property type="term" value="P:peptidoglycan biosynthetic process"/>
    <property type="evidence" value="ECO:0007669"/>
    <property type="project" value="UniProtKB-UniPathway"/>
</dbReference>
<evidence type="ECO:0000256" key="28">
    <source>
        <dbReference type="SAM" id="Phobius"/>
    </source>
</evidence>
<dbReference type="Proteomes" id="UP000037043">
    <property type="component" value="Unassembled WGS sequence"/>
</dbReference>
<evidence type="ECO:0000256" key="5">
    <source>
        <dbReference type="ARBA" id="ARBA00007739"/>
    </source>
</evidence>
<evidence type="ECO:0000313" key="31">
    <source>
        <dbReference type="EMBL" id="KOA21100.1"/>
    </source>
</evidence>
<dbReference type="Gene3D" id="3.40.710.10">
    <property type="entry name" value="DD-peptidase/beta-lactamase superfamily"/>
    <property type="match status" value="1"/>
</dbReference>
<evidence type="ECO:0000256" key="24">
    <source>
        <dbReference type="ARBA" id="ARBA00044770"/>
    </source>
</evidence>
<dbReference type="SUPFAM" id="SSF53955">
    <property type="entry name" value="Lysozyme-like"/>
    <property type="match status" value="1"/>
</dbReference>
<evidence type="ECO:0000256" key="16">
    <source>
        <dbReference type="ARBA" id="ARBA00022968"/>
    </source>
</evidence>
<keyword evidence="21" id="KW-0511">Multifunctional enzyme</keyword>
<dbReference type="InterPro" id="IPR001460">
    <property type="entry name" value="PCN-bd_Tpept"/>
</dbReference>
<evidence type="ECO:0000256" key="25">
    <source>
        <dbReference type="ARBA" id="ARBA00049902"/>
    </source>
</evidence>
<reference evidence="32" key="1">
    <citation type="submission" date="2015-08" db="EMBL/GenBank/DDBJ databases">
        <title>Genome sequence of the strict anaerobe Clostridium homopropionicum LuHBu1 (DSM 5847T).</title>
        <authorList>
            <person name="Poehlein A."/>
            <person name="Beck M."/>
            <person name="Schiel-Bengelsdorf B."/>
            <person name="Bengelsdorf F.R."/>
            <person name="Daniel R."/>
            <person name="Duerre P."/>
        </authorList>
    </citation>
    <scope>NUCLEOTIDE SEQUENCE [LARGE SCALE GENOMIC DNA]</scope>
    <source>
        <strain evidence="32">DSM 5847</strain>
    </source>
</reference>
<dbReference type="Gene3D" id="1.10.3810.10">
    <property type="entry name" value="Biosynthetic peptidoglycan transglycosylase-like"/>
    <property type="match status" value="1"/>
</dbReference>
<keyword evidence="17" id="KW-0573">Peptidoglycan synthesis</keyword>
<dbReference type="GO" id="GO:0071555">
    <property type="term" value="P:cell wall organization"/>
    <property type="evidence" value="ECO:0007669"/>
    <property type="project" value="UniProtKB-KW"/>
</dbReference>
<evidence type="ECO:0000256" key="26">
    <source>
        <dbReference type="ARBA" id="ARBA00060592"/>
    </source>
</evidence>
<dbReference type="InterPro" id="IPR001264">
    <property type="entry name" value="Glyco_trans_51"/>
</dbReference>
<feature type="compositionally biased region" description="Low complexity" evidence="27">
    <location>
        <begin position="792"/>
        <end position="804"/>
    </location>
</feature>
<organism evidence="31 32">
    <name type="scientific">Clostridium homopropionicum DSM 5847</name>
    <dbReference type="NCBI Taxonomy" id="1121318"/>
    <lineage>
        <taxon>Bacteria</taxon>
        <taxon>Bacillati</taxon>
        <taxon>Bacillota</taxon>
        <taxon>Clostridia</taxon>
        <taxon>Eubacteriales</taxon>
        <taxon>Clostridiaceae</taxon>
        <taxon>Clostridium</taxon>
    </lineage>
</organism>
<keyword evidence="18 28" id="KW-1133">Transmembrane helix</keyword>
<keyword evidence="13 28" id="KW-0812">Transmembrane</keyword>
<evidence type="ECO:0000256" key="8">
    <source>
        <dbReference type="ARBA" id="ARBA00022475"/>
    </source>
</evidence>
<dbReference type="GO" id="GO:0005886">
    <property type="term" value="C:plasma membrane"/>
    <property type="evidence" value="ECO:0007669"/>
    <property type="project" value="UniProtKB-SubCell"/>
</dbReference>
<keyword evidence="10" id="KW-0645">Protease</keyword>
<evidence type="ECO:0000259" key="30">
    <source>
        <dbReference type="Pfam" id="PF00912"/>
    </source>
</evidence>
<dbReference type="RefSeq" id="WP_052220278.1">
    <property type="nucleotide sequence ID" value="NZ_LHUR01000011.1"/>
</dbReference>
<dbReference type="UniPathway" id="UPA00219"/>
<keyword evidence="32" id="KW-1185">Reference proteome</keyword>
<comment type="similarity">
    <text evidence="4">In the C-terminal section; belongs to the transpeptidase family.</text>
</comment>
<comment type="catalytic activity">
    <reaction evidence="23">
        <text>Preferential cleavage: (Ac)2-L-Lys-D-Ala-|-D-Ala. Also transpeptidation of peptidyl-alanyl moieties that are N-acyl substituents of D-alanine.</text>
        <dbReference type="EC" id="3.4.16.4"/>
    </reaction>
</comment>
<comment type="pathway">
    <text evidence="3">Cell wall biogenesis; peptidoglycan biosynthesis.</text>
</comment>
<keyword evidence="22" id="KW-0961">Cell wall biogenesis/degradation</keyword>
<dbReference type="Pfam" id="PF00905">
    <property type="entry name" value="Transpeptidase"/>
    <property type="match status" value="1"/>
</dbReference>
<dbReference type="InterPro" id="IPR012338">
    <property type="entry name" value="Beta-lactam/transpept-like"/>
</dbReference>
<comment type="subcellular location">
    <subcellularLocation>
        <location evidence="2">Cell membrane</location>
        <topology evidence="2">Single-pass type II membrane protein</topology>
    </subcellularLocation>
</comment>
<evidence type="ECO:0000256" key="15">
    <source>
        <dbReference type="ARBA" id="ARBA00022960"/>
    </source>
</evidence>
<dbReference type="Pfam" id="PF00912">
    <property type="entry name" value="Transgly"/>
    <property type="match status" value="1"/>
</dbReference>
<dbReference type="EMBL" id="LHUR01000011">
    <property type="protein sequence ID" value="KOA21100.1"/>
    <property type="molecule type" value="Genomic_DNA"/>
</dbReference>
<evidence type="ECO:0000256" key="7">
    <source>
        <dbReference type="ARBA" id="ARBA00018638"/>
    </source>
</evidence>
<feature type="domain" description="Penicillin-binding protein transpeptidase" evidence="29">
    <location>
        <begin position="392"/>
        <end position="655"/>
    </location>
</feature>
<dbReference type="EC" id="3.4.16.4" evidence="6"/>
<evidence type="ECO:0000256" key="14">
    <source>
        <dbReference type="ARBA" id="ARBA00022801"/>
    </source>
</evidence>
<evidence type="ECO:0000256" key="11">
    <source>
        <dbReference type="ARBA" id="ARBA00022676"/>
    </source>
</evidence>
<dbReference type="PANTHER" id="PTHR32282">
    <property type="entry name" value="BINDING PROTEIN TRANSPEPTIDASE, PUTATIVE-RELATED"/>
    <property type="match status" value="1"/>
</dbReference>
<sequence>MTESKKAQENQSKRKVKKKKRKKVVKIVLLSLLILISFIGVAIGGLTFAIVKTAPELDINTIIASDEASKIYDDKGNYIDSIITEKKRVIIKYEDMPKNLLDAFVSIEDERFYKHKGIDIKRIAGALFADLKNFVQGNSGLQGGSTITQQLLKNTLFETPGRNFEEKVKRKIQEAYLAPQLEKKVDKNTILTAYLNTAFLGGRAIGVEAAAQQYFGVSANKLTLTQCAFIAGVTQSPSIYYPYSKTSKKNPDKYINRTKTVLYKMKQQNYISEDEYSKALADLNTDKAKVTTDSSVQTLGKSIILKPSSNNDKYNFEWFSRPVVNEVKKDLKAKYNYSDDEIDNLLVNGSLKIYSTMNKDLQIASQNILNQDEKLNRLTRKDEENTIQPQASAVLVDYHTGEVKVIVGGRGDQPASSFNRATGAKVPPGSSIKPLTVYSPAVDMKLATAATVLENSPLPDAMAQKYSSAGTPWQPQNDDKSYSGYLNMRDAIKDSVNVYAVKLEDMVGLETGIRYGEKFGITFDNADKHSMAALALGQLTYGTNTFTMANAYGVFGNNGLYTTPRLYSKVVDKTGKAILETKIETKQVISPQAAYIMYDLLREPVRGGTAYKINSSYSSGTPIVGKTGSSTNFKNLWFCGLTPYYSGAVWVENKYNQGIYSSDAAYLLGKIMNEAVKDLPAKDISAPSGITTAAVDRVSGLLPSPLSYRDPRGSQVYTEYFIKDTVPTTVDNIHVEAKINKLNGKLASKFTPSFLTESKVYIRRDYVPTVSLGDQAYVLPKELDPTTVSSENNTDNNTNNPDNTDLPDSNIDIDDNLDETQNTDTNSNTNTETNTNSNTSHKTTKNN</sequence>
<evidence type="ECO:0000256" key="18">
    <source>
        <dbReference type="ARBA" id="ARBA00022989"/>
    </source>
</evidence>
<dbReference type="GO" id="GO:0030288">
    <property type="term" value="C:outer membrane-bounded periplasmic space"/>
    <property type="evidence" value="ECO:0007669"/>
    <property type="project" value="TreeGrafter"/>
</dbReference>